<accession>A0A6A7AIU2</accession>
<name>A0A6A7AIU2_9PLEO</name>
<dbReference type="AlphaFoldDB" id="A0A6A7AIU2"/>
<keyword evidence="2" id="KW-1185">Reference proteome</keyword>
<dbReference type="EMBL" id="MU006216">
    <property type="protein sequence ID" value="KAF2832874.1"/>
    <property type="molecule type" value="Genomic_DNA"/>
</dbReference>
<reference evidence="1" key="1">
    <citation type="journal article" date="2020" name="Stud. Mycol.">
        <title>101 Dothideomycetes genomes: a test case for predicting lifestyles and emergence of pathogens.</title>
        <authorList>
            <person name="Haridas S."/>
            <person name="Albert R."/>
            <person name="Binder M."/>
            <person name="Bloem J."/>
            <person name="Labutti K."/>
            <person name="Salamov A."/>
            <person name="Andreopoulos B."/>
            <person name="Baker S."/>
            <person name="Barry K."/>
            <person name="Bills G."/>
            <person name="Bluhm B."/>
            <person name="Cannon C."/>
            <person name="Castanera R."/>
            <person name="Culley D."/>
            <person name="Daum C."/>
            <person name="Ezra D."/>
            <person name="Gonzalez J."/>
            <person name="Henrissat B."/>
            <person name="Kuo A."/>
            <person name="Liang C."/>
            <person name="Lipzen A."/>
            <person name="Lutzoni F."/>
            <person name="Magnuson J."/>
            <person name="Mondo S."/>
            <person name="Nolan M."/>
            <person name="Ohm R."/>
            <person name="Pangilinan J."/>
            <person name="Park H.-J."/>
            <person name="Ramirez L."/>
            <person name="Alfaro M."/>
            <person name="Sun H."/>
            <person name="Tritt A."/>
            <person name="Yoshinaga Y."/>
            <person name="Zwiers L.-H."/>
            <person name="Turgeon B."/>
            <person name="Goodwin S."/>
            <person name="Spatafora J."/>
            <person name="Crous P."/>
            <person name="Grigoriev I."/>
        </authorList>
    </citation>
    <scope>NUCLEOTIDE SEQUENCE</scope>
    <source>
        <strain evidence="1">CBS 113818</strain>
    </source>
</reference>
<evidence type="ECO:0000313" key="1">
    <source>
        <dbReference type="EMBL" id="KAF2832874.1"/>
    </source>
</evidence>
<sequence>MIPFTFETVALHTYYKDSIIARARAAYGPGHYHASIFDVIISQDTTSIESQILGSHPQAHLIRYGTHKDSDWISVAHTTKERTIEEALCALLGIVREKLARQVGLDKTFDAETESTIS</sequence>
<gene>
    <name evidence="1" type="ORF">CC86DRAFT_399540</name>
</gene>
<organism evidence="1 2">
    <name type="scientific">Ophiobolus disseminans</name>
    <dbReference type="NCBI Taxonomy" id="1469910"/>
    <lineage>
        <taxon>Eukaryota</taxon>
        <taxon>Fungi</taxon>
        <taxon>Dikarya</taxon>
        <taxon>Ascomycota</taxon>
        <taxon>Pezizomycotina</taxon>
        <taxon>Dothideomycetes</taxon>
        <taxon>Pleosporomycetidae</taxon>
        <taxon>Pleosporales</taxon>
        <taxon>Pleosporineae</taxon>
        <taxon>Phaeosphaeriaceae</taxon>
        <taxon>Ophiobolus</taxon>
    </lineage>
</organism>
<proteinExistence type="predicted"/>
<dbReference type="Proteomes" id="UP000799424">
    <property type="component" value="Unassembled WGS sequence"/>
</dbReference>
<evidence type="ECO:0000313" key="2">
    <source>
        <dbReference type="Proteomes" id="UP000799424"/>
    </source>
</evidence>
<protein>
    <submittedName>
        <fullName evidence="1">Uncharacterized protein</fullName>
    </submittedName>
</protein>